<keyword evidence="4" id="KW-0004">4Fe-4S</keyword>
<evidence type="ECO:0000256" key="4">
    <source>
        <dbReference type="RuleBase" id="RU365029"/>
    </source>
</evidence>
<keyword evidence="4" id="KW-0411">Iron-sulfur</keyword>
<keyword evidence="4" id="KW-0863">Zinc-finger</keyword>
<reference evidence="6" key="1">
    <citation type="submission" date="2009-08" db="EMBL/GenBank/DDBJ databases">
        <title>Annotation of Salpingoeca rosetta.</title>
        <authorList>
            <consortium name="The Broad Institute Genome Sequencing Platform"/>
            <person name="Russ C."/>
            <person name="Cuomo C."/>
            <person name="Burger G."/>
            <person name="Gray M.W."/>
            <person name="Holland P.W.H."/>
            <person name="King N."/>
            <person name="Lang F.B.F."/>
            <person name="Roger A.J."/>
            <person name="Ruiz-Trillo I."/>
            <person name="Young S.K."/>
            <person name="Zeng Q."/>
            <person name="Gargeya S."/>
            <person name="Alvarado L."/>
            <person name="Berlin A."/>
            <person name="Chapman S.B."/>
            <person name="Chen Z."/>
            <person name="Freedman E."/>
            <person name="Gellesch M."/>
            <person name="Goldberg J."/>
            <person name="Griggs A."/>
            <person name="Gujja S."/>
            <person name="Heilman E."/>
            <person name="Heiman D."/>
            <person name="Howarth C."/>
            <person name="Mehta T."/>
            <person name="Neiman D."/>
            <person name="Pearson M."/>
            <person name="Roberts A."/>
            <person name="Saif S."/>
            <person name="Shea T."/>
            <person name="Shenoy N."/>
            <person name="Sisk P."/>
            <person name="Stolte C."/>
            <person name="Sykes S."/>
            <person name="White J."/>
            <person name="Yandava C."/>
            <person name="Haas B."/>
            <person name="Nusbaum C."/>
            <person name="Birren B."/>
        </authorList>
    </citation>
    <scope>NUCLEOTIDE SEQUENCE [LARGE SCALE GENOMIC DNA]</scope>
    <source>
        <strain evidence="6">ATCC 50818</strain>
    </source>
</reference>
<gene>
    <name evidence="6" type="ORF">PTSG_08314</name>
</gene>
<keyword evidence="4" id="KW-0539">Nucleus</keyword>
<comment type="similarity">
    <text evidence="4">Belongs to the DNA polymerase type-B family.</text>
</comment>
<keyword evidence="4" id="KW-0862">Zinc</keyword>
<keyword evidence="7" id="KW-1185">Reference proteome</keyword>
<dbReference type="FunFam" id="1.10.132.60:FF:000003">
    <property type="entry name" value="DNA polymerase epsilon catalytic subunit"/>
    <property type="match status" value="1"/>
</dbReference>
<keyword evidence="4" id="KW-0235">DNA replication</keyword>
<dbReference type="Gene3D" id="1.10.132.60">
    <property type="entry name" value="DNA polymerase family B, C-terminal domain"/>
    <property type="match status" value="1"/>
</dbReference>
<dbReference type="GO" id="GO:0008310">
    <property type="term" value="F:single-stranded DNA 3'-5' DNA exonuclease activity"/>
    <property type="evidence" value="ECO:0007669"/>
    <property type="project" value="TreeGrafter"/>
</dbReference>
<accession>F2UJC3</accession>
<evidence type="ECO:0000256" key="1">
    <source>
        <dbReference type="ARBA" id="ARBA00022679"/>
    </source>
</evidence>
<dbReference type="OrthoDB" id="10060449at2759"/>
<dbReference type="AlphaFoldDB" id="F2UJC3"/>
<keyword evidence="2 4" id="KW-0548">Nucleotidyltransferase</keyword>
<dbReference type="InterPro" id="IPR055191">
    <property type="entry name" value="POL2_thumb"/>
</dbReference>
<dbReference type="EMBL" id="GL832977">
    <property type="protein sequence ID" value="EGD77222.1"/>
    <property type="molecule type" value="Genomic_DNA"/>
</dbReference>
<dbReference type="KEGG" id="sre:PTSG_08314"/>
<evidence type="ECO:0000313" key="6">
    <source>
        <dbReference type="EMBL" id="EGD77222.1"/>
    </source>
</evidence>
<dbReference type="InterPro" id="IPR042087">
    <property type="entry name" value="DNA_pol_B_thumb"/>
</dbReference>
<dbReference type="GO" id="GO:0006287">
    <property type="term" value="P:base-excision repair, gap-filling"/>
    <property type="evidence" value="ECO:0007669"/>
    <property type="project" value="TreeGrafter"/>
</dbReference>
<dbReference type="GO" id="GO:0000278">
    <property type="term" value="P:mitotic cell cycle"/>
    <property type="evidence" value="ECO:0007669"/>
    <property type="project" value="TreeGrafter"/>
</dbReference>
<organism evidence="7">
    <name type="scientific">Salpingoeca rosetta (strain ATCC 50818 / BSB-021)</name>
    <dbReference type="NCBI Taxonomy" id="946362"/>
    <lineage>
        <taxon>Eukaryota</taxon>
        <taxon>Choanoflagellata</taxon>
        <taxon>Craspedida</taxon>
        <taxon>Salpingoecidae</taxon>
        <taxon>Salpingoeca</taxon>
    </lineage>
</organism>
<comment type="function">
    <text evidence="4">DNA polymerase II participates in chromosomal DNA replication.</text>
</comment>
<dbReference type="PANTHER" id="PTHR10670">
    <property type="entry name" value="DNA POLYMERASE EPSILON CATALYTIC SUBUNIT A"/>
    <property type="match status" value="1"/>
</dbReference>
<comment type="subcellular location">
    <subcellularLocation>
        <location evidence="4">Nucleus</location>
    </subcellularLocation>
</comment>
<evidence type="ECO:0000256" key="2">
    <source>
        <dbReference type="ARBA" id="ARBA00022695"/>
    </source>
</evidence>
<keyword evidence="4" id="KW-0238">DNA-binding</keyword>
<keyword evidence="1 4" id="KW-0808">Transferase</keyword>
<dbReference type="STRING" id="946362.F2UJC3"/>
<dbReference type="eggNOG" id="KOG1798">
    <property type="taxonomic scope" value="Eukaryota"/>
</dbReference>
<proteinExistence type="inferred from homology"/>
<dbReference type="InParanoid" id="F2UJC3"/>
<dbReference type="GO" id="GO:0008622">
    <property type="term" value="C:epsilon DNA polymerase complex"/>
    <property type="evidence" value="ECO:0007669"/>
    <property type="project" value="InterPro"/>
</dbReference>
<feature type="domain" description="DNA polymerase epsilon ,catalytic subunit A thumb" evidence="5">
    <location>
        <begin position="36"/>
        <end position="121"/>
    </location>
</feature>
<dbReference type="RefSeq" id="XP_004990566.1">
    <property type="nucleotide sequence ID" value="XM_004990509.1"/>
</dbReference>
<keyword evidence="4" id="KW-0408">Iron</keyword>
<dbReference type="Proteomes" id="UP000007799">
    <property type="component" value="Unassembled WGS sequence"/>
</dbReference>
<name>F2UJC3_SALR5</name>
<sequence length="124" mass="14034">MILPASKEKDKKLKKRYAVFDDDGNLCELKGFEIKRNGELKLIKIFQSSVFEAFLQGDNLEEVYEAVATVADHWLDILYSKGEGLSSQELFDLISENRSMSRTLKEYEGQKSTSISTAKSVQAC</sequence>
<dbReference type="PANTHER" id="PTHR10670:SF0">
    <property type="entry name" value="DNA POLYMERASE EPSILON CATALYTIC SUBUNIT A"/>
    <property type="match status" value="1"/>
</dbReference>
<dbReference type="Pfam" id="PF22634">
    <property type="entry name" value="POL2_thumb"/>
    <property type="match status" value="1"/>
</dbReference>
<keyword evidence="4" id="KW-0479">Metal-binding</keyword>
<evidence type="ECO:0000259" key="5">
    <source>
        <dbReference type="Pfam" id="PF22634"/>
    </source>
</evidence>
<dbReference type="GO" id="GO:0003887">
    <property type="term" value="F:DNA-directed DNA polymerase activity"/>
    <property type="evidence" value="ECO:0007669"/>
    <property type="project" value="UniProtKB-KW"/>
</dbReference>
<dbReference type="InterPro" id="IPR029703">
    <property type="entry name" value="POL2"/>
</dbReference>
<dbReference type="GeneID" id="16071124"/>
<dbReference type="GO" id="GO:0051539">
    <property type="term" value="F:4 iron, 4 sulfur cluster binding"/>
    <property type="evidence" value="ECO:0007669"/>
    <property type="project" value="UniProtKB-KW"/>
</dbReference>
<dbReference type="GO" id="GO:0045004">
    <property type="term" value="P:DNA replication proofreading"/>
    <property type="evidence" value="ECO:0007669"/>
    <property type="project" value="TreeGrafter"/>
</dbReference>
<dbReference type="InterPro" id="IPR043502">
    <property type="entry name" value="DNA/RNA_pol_sf"/>
</dbReference>
<evidence type="ECO:0000313" key="7">
    <source>
        <dbReference type="Proteomes" id="UP000007799"/>
    </source>
</evidence>
<evidence type="ECO:0000256" key="3">
    <source>
        <dbReference type="ARBA" id="ARBA00022932"/>
    </source>
</evidence>
<dbReference type="GO" id="GO:0003677">
    <property type="term" value="F:DNA binding"/>
    <property type="evidence" value="ECO:0007669"/>
    <property type="project" value="UniProtKB-KW"/>
</dbReference>
<dbReference type="GO" id="GO:0006272">
    <property type="term" value="P:leading strand elongation"/>
    <property type="evidence" value="ECO:0007669"/>
    <property type="project" value="TreeGrafter"/>
</dbReference>
<protein>
    <recommendedName>
        <fullName evidence="4">DNA polymerase epsilon catalytic subunit</fullName>
        <ecNumber evidence="4">2.7.7.7</ecNumber>
    </recommendedName>
</protein>
<keyword evidence="3 4" id="KW-0239">DNA-directed DNA polymerase</keyword>
<comment type="cofactor">
    <cofactor evidence="4">
        <name>[4Fe-4S] cluster</name>
        <dbReference type="ChEBI" id="CHEBI:49883"/>
    </cofactor>
</comment>
<dbReference type="EC" id="2.7.7.7" evidence="4"/>
<dbReference type="SUPFAM" id="SSF56672">
    <property type="entry name" value="DNA/RNA polymerases"/>
    <property type="match status" value="1"/>
</dbReference>
<dbReference type="GO" id="GO:0006297">
    <property type="term" value="P:nucleotide-excision repair, DNA gap filling"/>
    <property type="evidence" value="ECO:0007669"/>
    <property type="project" value="TreeGrafter"/>
</dbReference>
<comment type="catalytic activity">
    <reaction evidence="4">
        <text>DNA(n) + a 2'-deoxyribonucleoside 5'-triphosphate = DNA(n+1) + diphosphate</text>
        <dbReference type="Rhea" id="RHEA:22508"/>
        <dbReference type="Rhea" id="RHEA-COMP:17339"/>
        <dbReference type="Rhea" id="RHEA-COMP:17340"/>
        <dbReference type="ChEBI" id="CHEBI:33019"/>
        <dbReference type="ChEBI" id="CHEBI:61560"/>
        <dbReference type="ChEBI" id="CHEBI:173112"/>
        <dbReference type="EC" id="2.7.7.7"/>
    </reaction>
</comment>
<dbReference type="GO" id="GO:0008270">
    <property type="term" value="F:zinc ion binding"/>
    <property type="evidence" value="ECO:0007669"/>
    <property type="project" value="UniProtKB-KW"/>
</dbReference>